<reference evidence="1" key="1">
    <citation type="submission" date="2023-11" db="EMBL/GenBank/DDBJ databases">
        <authorList>
            <person name="Poullet M."/>
        </authorList>
    </citation>
    <scope>NUCLEOTIDE SEQUENCE</scope>
    <source>
        <strain evidence="1">E1834</strain>
    </source>
</reference>
<proteinExistence type="predicted"/>
<evidence type="ECO:0000313" key="2">
    <source>
        <dbReference type="Proteomes" id="UP001497535"/>
    </source>
</evidence>
<keyword evidence="2" id="KW-1185">Reference proteome</keyword>
<dbReference type="EMBL" id="CAVMJV010000033">
    <property type="protein sequence ID" value="CAK5077842.1"/>
    <property type="molecule type" value="Genomic_DNA"/>
</dbReference>
<accession>A0ACB0ZHJ8</accession>
<evidence type="ECO:0000313" key="1">
    <source>
        <dbReference type="EMBL" id="CAK5077842.1"/>
    </source>
</evidence>
<organism evidence="1 2">
    <name type="scientific">Meloidogyne enterolobii</name>
    <name type="common">Root-knot nematode worm</name>
    <name type="synonym">Meloidogyne mayaguensis</name>
    <dbReference type="NCBI Taxonomy" id="390850"/>
    <lineage>
        <taxon>Eukaryota</taxon>
        <taxon>Metazoa</taxon>
        <taxon>Ecdysozoa</taxon>
        <taxon>Nematoda</taxon>
        <taxon>Chromadorea</taxon>
        <taxon>Rhabditida</taxon>
        <taxon>Tylenchina</taxon>
        <taxon>Tylenchomorpha</taxon>
        <taxon>Tylenchoidea</taxon>
        <taxon>Meloidogynidae</taxon>
        <taxon>Meloidogyninae</taxon>
        <taxon>Meloidogyne</taxon>
    </lineage>
</organism>
<name>A0ACB0ZHJ8_MELEN</name>
<gene>
    <name evidence="1" type="ORF">MENTE1834_LOCUS24801</name>
</gene>
<comment type="caution">
    <text evidence="1">The sequence shown here is derived from an EMBL/GenBank/DDBJ whole genome shotgun (WGS) entry which is preliminary data.</text>
</comment>
<dbReference type="Proteomes" id="UP001497535">
    <property type="component" value="Unassembled WGS sequence"/>
</dbReference>
<protein>
    <submittedName>
        <fullName evidence="1">Uncharacterized protein</fullName>
    </submittedName>
</protein>
<sequence length="159" mass="18554">MSPLKDEKRPSNFKWKTHVRMQPSGNRRPLVARSPIVVIGDDRALELRKILREENLRGMVFKPISWDANLFDREIQLTRSVDTLVVWTQSINKGLFEVLKKADEYKKSLKKIVWIKPFEGLEFQGLNNVTSFQEPEHLQSILINLNKMGTPLVSLVWEQ</sequence>